<keyword evidence="1" id="KW-0812">Transmembrane</keyword>
<keyword evidence="3" id="KW-1185">Reference proteome</keyword>
<gene>
    <name evidence="2" type="ORF">Clacol_002079</name>
</gene>
<feature type="transmembrane region" description="Helical" evidence="1">
    <location>
        <begin position="96"/>
        <end position="118"/>
    </location>
</feature>
<keyword evidence="1" id="KW-0472">Membrane</keyword>
<dbReference type="Proteomes" id="UP001050691">
    <property type="component" value="Unassembled WGS sequence"/>
</dbReference>
<comment type="caution">
    <text evidence="2">The sequence shown here is derived from an EMBL/GenBank/DDBJ whole genome shotgun (WGS) entry which is preliminary data.</text>
</comment>
<evidence type="ECO:0000313" key="3">
    <source>
        <dbReference type="Proteomes" id="UP001050691"/>
    </source>
</evidence>
<protein>
    <submittedName>
        <fullName evidence="2">Uncharacterized protein</fullName>
    </submittedName>
</protein>
<organism evidence="2 3">
    <name type="scientific">Clathrus columnatus</name>
    <dbReference type="NCBI Taxonomy" id="1419009"/>
    <lineage>
        <taxon>Eukaryota</taxon>
        <taxon>Fungi</taxon>
        <taxon>Dikarya</taxon>
        <taxon>Basidiomycota</taxon>
        <taxon>Agaricomycotina</taxon>
        <taxon>Agaricomycetes</taxon>
        <taxon>Phallomycetidae</taxon>
        <taxon>Phallales</taxon>
        <taxon>Clathraceae</taxon>
        <taxon>Clathrus</taxon>
    </lineage>
</organism>
<proteinExistence type="predicted"/>
<keyword evidence="1" id="KW-1133">Transmembrane helix</keyword>
<reference evidence="2" key="1">
    <citation type="submission" date="2021-10" db="EMBL/GenBank/DDBJ databases">
        <title>De novo Genome Assembly of Clathrus columnatus (Basidiomycota, Fungi) Using Illumina and Nanopore Sequence Data.</title>
        <authorList>
            <person name="Ogiso-Tanaka E."/>
            <person name="Itagaki H."/>
            <person name="Hosoya T."/>
            <person name="Hosaka K."/>
        </authorList>
    </citation>
    <scope>NUCLEOTIDE SEQUENCE</scope>
    <source>
        <strain evidence="2">MO-923</strain>
    </source>
</reference>
<sequence>MLPILIYLISAIIPFLLIPLRLQDLLPASLALSAPIIQYTLPSSGPTHALRHLAIIPEATDILTLLPTQRQQPIGDHKIPAFIINTLSMWTVEVKIPVLLILVAILFGLGVYVGAIWMSTAERTERSHIAVQFPEPSPLTPADLWVTEDEENLSIRTGSETSFSLGGEYTIPMELTTVFCTRSSLTPSLSSHSTMEEGSPGHGLFADGEYTMPMSISPTPSAPSTPMRNQSIFLPINGSLDGPITHLFSVTTLPKTVTIDEFLTLRELESQGVILRGVGLLKYRGFSCNYGFTLGAWGWKKQGGLSYMKINVDVYLDHTASDGGMVSSVPV</sequence>
<dbReference type="EMBL" id="BPWL01000002">
    <property type="protein sequence ID" value="GJJ07873.1"/>
    <property type="molecule type" value="Genomic_DNA"/>
</dbReference>
<evidence type="ECO:0000256" key="1">
    <source>
        <dbReference type="SAM" id="Phobius"/>
    </source>
</evidence>
<dbReference type="AlphaFoldDB" id="A0AAV5A5D8"/>
<evidence type="ECO:0000313" key="2">
    <source>
        <dbReference type="EMBL" id="GJJ07873.1"/>
    </source>
</evidence>
<name>A0AAV5A5D8_9AGAM</name>
<accession>A0AAV5A5D8</accession>